<protein>
    <recommendedName>
        <fullName evidence="10">Putative proline/betaine transporter</fullName>
    </recommendedName>
</protein>
<gene>
    <name evidence="12" type="ORF">BAY60_15345</name>
</gene>
<evidence type="ECO:0000256" key="1">
    <source>
        <dbReference type="ARBA" id="ARBA00004651"/>
    </source>
</evidence>
<dbReference type="OrthoDB" id="8953821at2"/>
<reference evidence="12 13" key="1">
    <citation type="submission" date="2016-07" db="EMBL/GenBank/DDBJ databases">
        <title>Draft genome sequence of Prauserella muralis DSM 45305, isolated from a mould-covered wall in an indoor environment.</title>
        <authorList>
            <person name="Ruckert C."/>
            <person name="Albersmeier A."/>
            <person name="Jiang C.-L."/>
            <person name="Jiang Y."/>
            <person name="Kalinowski J."/>
            <person name="Schneider O."/>
            <person name="Winkler A."/>
            <person name="Zotchev S.B."/>
        </authorList>
    </citation>
    <scope>NUCLEOTIDE SEQUENCE [LARGE SCALE GENOMIC DNA]</scope>
    <source>
        <strain evidence="12 13">DSM 45305</strain>
    </source>
</reference>
<sequence>MQQSGTASSTREVRKVAISGLLGTTLEFYDFLLYGTLAALVFDKLFFPDLSPIVGTIAAFGTFTAGYLARPLGGILFGHFGDRMGRKSMLLLTMTMMGTASFLIGLLPTYATIGVWAPILLTVLRTVQGIAIGGEWGGAVLMTAEHSGTRRRGFWSSFTVMGAPLGSLLSTVVVMVVVALPEDDFLAWGWRVPFLFSIVLLGVGMFVRLRVAESPVFAQAMRQSADKPARRRIPLVEILRRPRNLVLTTGIGLGPLVIQALWSTFLITYAVRAGHAESFVLLGLAVGSALQLFALPAVAAVSDRVGRRPTMLAGALATIAMAFPLFWMIDSGSGVWLMVALVLGRSVLQPLTYAPWPAVMAESFGTENRYTGASLGYQLSSMIGGGFAPLIAASLLAAGGGETTYVALFLMGASVATAVAVWLIRETRHVDLAGDPAGTPATRAVR</sequence>
<keyword evidence="5" id="KW-0812">Transmembrane</keyword>
<dbReference type="FunFam" id="1.20.1250.20:FF:000001">
    <property type="entry name" value="Dicarboxylate MFS transporter"/>
    <property type="match status" value="1"/>
</dbReference>
<evidence type="ECO:0000259" key="11">
    <source>
        <dbReference type="PROSITE" id="PS50850"/>
    </source>
</evidence>
<dbReference type="GO" id="GO:0005886">
    <property type="term" value="C:plasma membrane"/>
    <property type="evidence" value="ECO:0007669"/>
    <property type="project" value="UniProtKB-SubCell"/>
</dbReference>
<dbReference type="SUPFAM" id="SSF103473">
    <property type="entry name" value="MFS general substrate transporter"/>
    <property type="match status" value="1"/>
</dbReference>
<dbReference type="PANTHER" id="PTHR43045:SF1">
    <property type="entry name" value="SHIKIMATE TRANSPORTER"/>
    <property type="match status" value="1"/>
</dbReference>
<comment type="subcellular location">
    <subcellularLocation>
        <location evidence="1">Cell membrane</location>
        <topology evidence="1">Multi-pass membrane protein</topology>
    </subcellularLocation>
</comment>
<dbReference type="InterPro" id="IPR011701">
    <property type="entry name" value="MFS"/>
</dbReference>
<keyword evidence="7" id="KW-1133">Transmembrane helix</keyword>
<comment type="caution">
    <text evidence="12">The sequence shown here is derived from an EMBL/GenBank/DDBJ whole genome shotgun (WGS) entry which is preliminary data.</text>
</comment>
<dbReference type="Gene3D" id="1.20.1250.20">
    <property type="entry name" value="MFS general substrate transporter like domains"/>
    <property type="match status" value="2"/>
</dbReference>
<dbReference type="InterPro" id="IPR036259">
    <property type="entry name" value="MFS_trans_sf"/>
</dbReference>
<name>A0A2V4B0N1_9PSEU</name>
<accession>A0A2V4B0N1</accession>
<evidence type="ECO:0000313" key="12">
    <source>
        <dbReference type="EMBL" id="PXY27754.1"/>
    </source>
</evidence>
<dbReference type="EMBL" id="MASW01000002">
    <property type="protein sequence ID" value="PXY27754.1"/>
    <property type="molecule type" value="Genomic_DNA"/>
</dbReference>
<dbReference type="PROSITE" id="PS50850">
    <property type="entry name" value="MFS"/>
    <property type="match status" value="1"/>
</dbReference>
<evidence type="ECO:0000256" key="2">
    <source>
        <dbReference type="ARBA" id="ARBA00008240"/>
    </source>
</evidence>
<keyword evidence="13" id="KW-1185">Reference proteome</keyword>
<dbReference type="InterPro" id="IPR005829">
    <property type="entry name" value="Sugar_transporter_CS"/>
</dbReference>
<dbReference type="CDD" id="cd17369">
    <property type="entry name" value="MFS_ShiA_like"/>
    <property type="match status" value="1"/>
</dbReference>
<organism evidence="12 13">
    <name type="scientific">Prauserella muralis</name>
    <dbReference type="NCBI Taxonomy" id="588067"/>
    <lineage>
        <taxon>Bacteria</taxon>
        <taxon>Bacillati</taxon>
        <taxon>Actinomycetota</taxon>
        <taxon>Actinomycetes</taxon>
        <taxon>Pseudonocardiales</taxon>
        <taxon>Pseudonocardiaceae</taxon>
        <taxon>Prauserella</taxon>
    </lineage>
</organism>
<evidence type="ECO:0000256" key="3">
    <source>
        <dbReference type="ARBA" id="ARBA00022448"/>
    </source>
</evidence>
<evidence type="ECO:0000313" key="13">
    <source>
        <dbReference type="Proteomes" id="UP000249915"/>
    </source>
</evidence>
<dbReference type="AlphaFoldDB" id="A0A2V4B0N1"/>
<proteinExistence type="inferred from homology"/>
<keyword evidence="6" id="KW-0769">Symport</keyword>
<keyword evidence="4" id="KW-1003">Cell membrane</keyword>
<keyword evidence="8" id="KW-0472">Membrane</keyword>
<dbReference type="PANTHER" id="PTHR43045">
    <property type="entry name" value="SHIKIMATE TRANSPORTER"/>
    <property type="match status" value="1"/>
</dbReference>
<evidence type="ECO:0000256" key="8">
    <source>
        <dbReference type="ARBA" id="ARBA00023136"/>
    </source>
</evidence>
<dbReference type="GO" id="GO:0015293">
    <property type="term" value="F:symporter activity"/>
    <property type="evidence" value="ECO:0007669"/>
    <property type="project" value="UniProtKB-KW"/>
</dbReference>
<dbReference type="PROSITE" id="PS00216">
    <property type="entry name" value="SUGAR_TRANSPORT_1"/>
    <property type="match status" value="1"/>
</dbReference>
<evidence type="ECO:0000256" key="5">
    <source>
        <dbReference type="ARBA" id="ARBA00022692"/>
    </source>
</evidence>
<comment type="similarity">
    <text evidence="2">Belongs to the major facilitator superfamily. Metabolite:H+ Symporter (MHS) family (TC 2.A.1.6) family.</text>
</comment>
<comment type="function">
    <text evidence="9">May be a proton symporter involved in the uptake of osmolytes such as proline and glycine betaine.</text>
</comment>
<keyword evidence="3" id="KW-0813">Transport</keyword>
<evidence type="ECO:0000256" key="4">
    <source>
        <dbReference type="ARBA" id="ARBA00022475"/>
    </source>
</evidence>
<evidence type="ECO:0000256" key="9">
    <source>
        <dbReference type="ARBA" id="ARBA00037295"/>
    </source>
</evidence>
<evidence type="ECO:0000256" key="7">
    <source>
        <dbReference type="ARBA" id="ARBA00022989"/>
    </source>
</evidence>
<evidence type="ECO:0000256" key="10">
    <source>
        <dbReference type="ARBA" id="ARBA00039918"/>
    </source>
</evidence>
<evidence type="ECO:0000256" key="6">
    <source>
        <dbReference type="ARBA" id="ARBA00022847"/>
    </source>
</evidence>
<dbReference type="Proteomes" id="UP000249915">
    <property type="component" value="Unassembled WGS sequence"/>
</dbReference>
<dbReference type="Pfam" id="PF07690">
    <property type="entry name" value="MFS_1"/>
    <property type="match status" value="1"/>
</dbReference>
<dbReference type="InterPro" id="IPR020846">
    <property type="entry name" value="MFS_dom"/>
</dbReference>
<dbReference type="RefSeq" id="WP_112281768.1">
    <property type="nucleotide sequence ID" value="NZ_MASW01000002.1"/>
</dbReference>
<feature type="domain" description="Major facilitator superfamily (MFS) profile" evidence="11">
    <location>
        <begin position="16"/>
        <end position="428"/>
    </location>
</feature>